<evidence type="ECO:0000313" key="1">
    <source>
        <dbReference type="EMBL" id="RXK17082.1"/>
    </source>
</evidence>
<organism evidence="1 2">
    <name type="scientific">Malaciobacter mytili LMG 24559</name>
    <dbReference type="NCBI Taxonomy" id="1032238"/>
    <lineage>
        <taxon>Bacteria</taxon>
        <taxon>Pseudomonadati</taxon>
        <taxon>Campylobacterota</taxon>
        <taxon>Epsilonproteobacteria</taxon>
        <taxon>Campylobacterales</taxon>
        <taxon>Arcobacteraceae</taxon>
        <taxon>Malaciobacter</taxon>
    </lineage>
</organism>
<reference evidence="1 2" key="1">
    <citation type="submission" date="2017-09" db="EMBL/GenBank/DDBJ databases">
        <title>Genomics of the genus Arcobacter.</title>
        <authorList>
            <person name="Perez-Cataluna A."/>
            <person name="Figueras M.J."/>
            <person name="Salas-Masso N."/>
        </authorList>
    </citation>
    <scope>NUCLEOTIDE SEQUENCE [LARGE SCALE GENOMIC DNA]</scope>
    <source>
        <strain evidence="1 2">CECT 7386</strain>
    </source>
</reference>
<dbReference type="KEGG" id="amyt:AMYT_2651"/>
<keyword evidence="2" id="KW-1185">Reference proteome</keyword>
<gene>
    <name evidence="1" type="ORF">CP985_00290</name>
</gene>
<comment type="caution">
    <text evidence="1">The sequence shown here is derived from an EMBL/GenBank/DDBJ whole genome shotgun (WGS) entry which is preliminary data.</text>
</comment>
<name>A0AAX2AKP8_9BACT</name>
<accession>A0AAX2AKP8</accession>
<dbReference type="EMBL" id="NXID01000001">
    <property type="protein sequence ID" value="RXK17082.1"/>
    <property type="molecule type" value="Genomic_DNA"/>
</dbReference>
<evidence type="ECO:0000313" key="2">
    <source>
        <dbReference type="Proteomes" id="UP000290092"/>
    </source>
</evidence>
<proteinExistence type="predicted"/>
<dbReference type="RefSeq" id="WP_114842994.1">
    <property type="nucleotide sequence ID" value="NZ_CP031219.1"/>
</dbReference>
<dbReference type="Proteomes" id="UP000290092">
    <property type="component" value="Unassembled WGS sequence"/>
</dbReference>
<sequence length="75" mass="8733">MKEVIKLLGKLDLKSNIFYNKIIENKNSVMIKKSCEKKITALEIKELVSIYDLIYTYKDLKIKVAENGDILIKKI</sequence>
<protein>
    <submittedName>
        <fullName evidence="1">Uncharacterized protein</fullName>
    </submittedName>
</protein>
<dbReference type="AlphaFoldDB" id="A0AAX2AKP8"/>